<feature type="compositionally biased region" description="Acidic residues" evidence="1">
    <location>
        <begin position="91"/>
        <end position="108"/>
    </location>
</feature>
<evidence type="ECO:0000313" key="2">
    <source>
        <dbReference type="EMBL" id="PMD46987.1"/>
    </source>
</evidence>
<organism evidence="2 3">
    <name type="scientific">Hyaloscypha variabilis (strain UAMH 11265 / GT02V1 / F)</name>
    <name type="common">Meliniomyces variabilis</name>
    <dbReference type="NCBI Taxonomy" id="1149755"/>
    <lineage>
        <taxon>Eukaryota</taxon>
        <taxon>Fungi</taxon>
        <taxon>Dikarya</taxon>
        <taxon>Ascomycota</taxon>
        <taxon>Pezizomycotina</taxon>
        <taxon>Leotiomycetes</taxon>
        <taxon>Helotiales</taxon>
        <taxon>Hyaloscyphaceae</taxon>
        <taxon>Hyaloscypha</taxon>
        <taxon>Hyaloscypha variabilis</taxon>
    </lineage>
</organism>
<dbReference type="Proteomes" id="UP000235786">
    <property type="component" value="Unassembled WGS sequence"/>
</dbReference>
<evidence type="ECO:0000256" key="1">
    <source>
        <dbReference type="SAM" id="MobiDB-lite"/>
    </source>
</evidence>
<keyword evidence="3" id="KW-1185">Reference proteome</keyword>
<evidence type="ECO:0000313" key="3">
    <source>
        <dbReference type="Proteomes" id="UP000235786"/>
    </source>
</evidence>
<dbReference type="EMBL" id="KZ613938">
    <property type="protein sequence ID" value="PMD46987.1"/>
    <property type="molecule type" value="Genomic_DNA"/>
</dbReference>
<accession>A0A2J6S8A6</accession>
<protein>
    <submittedName>
        <fullName evidence="2">Uncharacterized protein</fullName>
    </submittedName>
</protein>
<reference evidence="2 3" key="1">
    <citation type="submission" date="2016-04" db="EMBL/GenBank/DDBJ databases">
        <title>A degradative enzymes factory behind the ericoid mycorrhizal symbiosis.</title>
        <authorList>
            <consortium name="DOE Joint Genome Institute"/>
            <person name="Martino E."/>
            <person name="Morin E."/>
            <person name="Grelet G."/>
            <person name="Kuo A."/>
            <person name="Kohler A."/>
            <person name="Daghino S."/>
            <person name="Barry K."/>
            <person name="Choi C."/>
            <person name="Cichocki N."/>
            <person name="Clum A."/>
            <person name="Copeland A."/>
            <person name="Hainaut M."/>
            <person name="Haridas S."/>
            <person name="Labutti K."/>
            <person name="Lindquist E."/>
            <person name="Lipzen A."/>
            <person name="Khouja H.-R."/>
            <person name="Murat C."/>
            <person name="Ohm R."/>
            <person name="Olson A."/>
            <person name="Spatafora J."/>
            <person name="Veneault-Fourrey C."/>
            <person name="Henrissat B."/>
            <person name="Grigoriev I."/>
            <person name="Martin F."/>
            <person name="Perotto S."/>
        </authorList>
    </citation>
    <scope>NUCLEOTIDE SEQUENCE [LARGE SCALE GENOMIC DNA]</scope>
    <source>
        <strain evidence="2 3">F</strain>
    </source>
</reference>
<name>A0A2J6S8A6_HYAVF</name>
<proteinExistence type="predicted"/>
<feature type="compositionally biased region" description="Basic and acidic residues" evidence="1">
    <location>
        <begin position="18"/>
        <end position="50"/>
    </location>
</feature>
<dbReference type="AlphaFoldDB" id="A0A2J6S8A6"/>
<feature type="region of interest" description="Disordered" evidence="1">
    <location>
        <begin position="86"/>
        <end position="137"/>
    </location>
</feature>
<feature type="region of interest" description="Disordered" evidence="1">
    <location>
        <begin position="1"/>
        <end position="50"/>
    </location>
</feature>
<feature type="compositionally biased region" description="Basic and acidic residues" evidence="1">
    <location>
        <begin position="109"/>
        <end position="129"/>
    </location>
</feature>
<gene>
    <name evidence="2" type="ORF">L207DRAFT_627743</name>
</gene>
<sequence length="137" mass="16727">MPYNKKRIGAPRQQTHQLSDEKRAEVKERRKEKEERRAETRARREEKEDAWLAANPGMRLRRRDAPKRARNDHQLRIAVAEMGERLKEDREDAGEWEWQSVDEEGTEAWEEKEREKMREREKQETRNMEEALEEEKE</sequence>